<proteinExistence type="predicted"/>
<evidence type="ECO:0000313" key="3">
    <source>
        <dbReference type="WBParaSite" id="GPUH_0000289301-mRNA-1"/>
    </source>
</evidence>
<evidence type="ECO:0000313" key="1">
    <source>
        <dbReference type="EMBL" id="VDK36844.1"/>
    </source>
</evidence>
<accession>A0A183D2E7</accession>
<protein>
    <submittedName>
        <fullName evidence="3">WD_REPEATS_REGION domain-containing protein</fullName>
    </submittedName>
</protein>
<reference evidence="1 2" key="2">
    <citation type="submission" date="2018-11" db="EMBL/GenBank/DDBJ databases">
        <authorList>
            <consortium name="Pathogen Informatics"/>
        </authorList>
    </citation>
    <scope>NUCLEOTIDE SEQUENCE [LARGE SCALE GENOMIC DNA]</scope>
</reference>
<dbReference type="Proteomes" id="UP000271098">
    <property type="component" value="Unassembled WGS sequence"/>
</dbReference>
<keyword evidence="2" id="KW-1185">Reference proteome</keyword>
<dbReference type="SUPFAM" id="SSF50978">
    <property type="entry name" value="WD40 repeat-like"/>
    <property type="match status" value="1"/>
</dbReference>
<dbReference type="EMBL" id="UYRT01004608">
    <property type="protein sequence ID" value="VDK36844.1"/>
    <property type="molecule type" value="Genomic_DNA"/>
</dbReference>
<organism evidence="3">
    <name type="scientific">Gongylonema pulchrum</name>
    <dbReference type="NCBI Taxonomy" id="637853"/>
    <lineage>
        <taxon>Eukaryota</taxon>
        <taxon>Metazoa</taxon>
        <taxon>Ecdysozoa</taxon>
        <taxon>Nematoda</taxon>
        <taxon>Chromadorea</taxon>
        <taxon>Rhabditida</taxon>
        <taxon>Spirurina</taxon>
        <taxon>Spiruromorpha</taxon>
        <taxon>Spiruroidea</taxon>
        <taxon>Gongylonematidae</taxon>
        <taxon>Gongylonema</taxon>
    </lineage>
</organism>
<reference evidence="3" key="1">
    <citation type="submission" date="2016-06" db="UniProtKB">
        <authorList>
            <consortium name="WormBaseParasite"/>
        </authorList>
    </citation>
    <scope>IDENTIFICATION</scope>
</reference>
<dbReference type="OrthoDB" id="5600418at2759"/>
<dbReference type="WBParaSite" id="GPUH_0000289301-mRNA-1">
    <property type="protein sequence ID" value="GPUH_0000289301-mRNA-1"/>
    <property type="gene ID" value="GPUH_0000289301"/>
</dbReference>
<dbReference type="InterPro" id="IPR036322">
    <property type="entry name" value="WD40_repeat_dom_sf"/>
</dbReference>
<dbReference type="AlphaFoldDB" id="A0A183D2E7"/>
<evidence type="ECO:0000313" key="2">
    <source>
        <dbReference type="Proteomes" id="UP000271098"/>
    </source>
</evidence>
<gene>
    <name evidence="1" type="ORF">GPUH_LOCUS2888</name>
</gene>
<sequence length="114" mass="12442">MSLKAGRTMLQKGARAIDTNGKIFAFTRDGRPFKLLGAMSAKESCCCKFSPDNSNLLLSAGDNEFRITKLQGAPELLLSCKLEANVLSCCWMSSYEVALGLGSGELFWVIVLER</sequence>
<name>A0A183D2E7_9BILA</name>